<accession>A0A076PS47</accession>
<dbReference type="HOGENOM" id="CLU_2860012_0_0_4"/>
<organism evidence="1 2">
    <name type="scientific">Comamonas testosteroni TK102</name>
    <dbReference type="NCBI Taxonomy" id="1392005"/>
    <lineage>
        <taxon>Bacteria</taxon>
        <taxon>Pseudomonadati</taxon>
        <taxon>Pseudomonadota</taxon>
        <taxon>Betaproteobacteria</taxon>
        <taxon>Burkholderiales</taxon>
        <taxon>Comamonadaceae</taxon>
        <taxon>Comamonas</taxon>
    </lineage>
</organism>
<reference evidence="1 2" key="1">
    <citation type="journal article" date="2014" name="Genome Announc.">
        <title>Complete Genome Sequence of Polychlorinated Biphenyl Degrader Comamonas testosteroni TK102 (NBRC 109938).</title>
        <authorList>
            <person name="Fukuda K."/>
            <person name="Hosoyama A."/>
            <person name="Tsuchikane K."/>
            <person name="Ohji S."/>
            <person name="Yamazoe A."/>
            <person name="Fujita N."/>
            <person name="Shintani M."/>
            <person name="Kimbara K."/>
        </authorList>
    </citation>
    <scope>NUCLEOTIDE SEQUENCE [LARGE SCALE GENOMIC DNA]</scope>
    <source>
        <strain evidence="1">TK102</strain>
    </source>
</reference>
<dbReference type="KEGG" id="ctes:O987_28070"/>
<evidence type="ECO:0000313" key="2">
    <source>
        <dbReference type="Proteomes" id="UP000028782"/>
    </source>
</evidence>
<gene>
    <name evidence="1" type="ORF">O987_28070</name>
</gene>
<sequence length="64" mass="6892">MHRIGGLHFQRLMAALAVVDPHRLTLHAPGLLQVGGPLQQQLAFEDAVDPLGQRILLAVLAIGH</sequence>
<dbReference type="AlphaFoldDB" id="A0A076PS47"/>
<protein>
    <submittedName>
        <fullName evidence="1">Uncharacterized protein</fullName>
    </submittedName>
</protein>
<dbReference type="EMBL" id="CP006704">
    <property type="protein sequence ID" value="AIJ49659.1"/>
    <property type="molecule type" value="Genomic_DNA"/>
</dbReference>
<name>A0A076PS47_COMTE</name>
<dbReference type="Proteomes" id="UP000028782">
    <property type="component" value="Chromosome"/>
</dbReference>
<proteinExistence type="predicted"/>
<evidence type="ECO:0000313" key="1">
    <source>
        <dbReference type="EMBL" id="AIJ49659.1"/>
    </source>
</evidence>